<reference evidence="2 3" key="1">
    <citation type="submission" date="2021-06" db="EMBL/GenBank/DDBJ databases">
        <title>Whole genome sequences of Flavobacterium sp. KK2020170 and assembly.</title>
        <authorList>
            <person name="Kitahara K."/>
            <person name="Miyoshi S."/>
            <person name="Uesaka K."/>
        </authorList>
    </citation>
    <scope>NUCLEOTIDE SEQUENCE [LARGE SCALE GENOMIC DNA]</scope>
    <source>
        <strain evidence="2 3">KK2020170</strain>
    </source>
</reference>
<feature type="transmembrane region" description="Helical" evidence="1">
    <location>
        <begin position="7"/>
        <end position="31"/>
    </location>
</feature>
<keyword evidence="1" id="KW-1133">Transmembrane helix</keyword>
<organism evidence="2 3">
    <name type="scientific">Flavobacterium okayamense</name>
    <dbReference type="NCBI Taxonomy" id="2830782"/>
    <lineage>
        <taxon>Bacteria</taxon>
        <taxon>Pseudomonadati</taxon>
        <taxon>Bacteroidota</taxon>
        <taxon>Flavobacteriia</taxon>
        <taxon>Flavobacteriales</taxon>
        <taxon>Flavobacteriaceae</taxon>
        <taxon>Flavobacterium</taxon>
    </lineage>
</organism>
<accession>A0ABN6I3X6</accession>
<keyword evidence="3" id="KW-1185">Reference proteome</keyword>
<gene>
    <name evidence="2" type="ORF">KK2020170_20210</name>
</gene>
<keyword evidence="1" id="KW-0812">Transmembrane</keyword>
<keyword evidence="1" id="KW-0472">Membrane</keyword>
<sequence length="154" mass="18391">METQKSRILFFGTAIFTWLTTASICYTLYMIVKDLMMIFNIDAALNIVISNFFYLIIFLILLYYSIKNLNKLSSKKTFFVLIISYFIIQILQFLYSYFFYEYMIENLGLSFSKYYDTVDNLFIKFQFENIIGIIKYLIAALLILYYSKETKLIS</sequence>
<evidence type="ECO:0008006" key="4">
    <source>
        <dbReference type="Google" id="ProtNLM"/>
    </source>
</evidence>
<proteinExistence type="predicted"/>
<feature type="transmembrane region" description="Helical" evidence="1">
    <location>
        <begin position="78"/>
        <end position="100"/>
    </location>
</feature>
<evidence type="ECO:0000313" key="2">
    <source>
        <dbReference type="EMBL" id="BCY29153.1"/>
    </source>
</evidence>
<dbReference type="RefSeq" id="WP_221258246.1">
    <property type="nucleotide sequence ID" value="NZ_AP024749.1"/>
</dbReference>
<protein>
    <recommendedName>
        <fullName evidence="4">DUF4149 domain-containing protein</fullName>
    </recommendedName>
</protein>
<evidence type="ECO:0000313" key="3">
    <source>
        <dbReference type="Proteomes" id="UP000825258"/>
    </source>
</evidence>
<feature type="transmembrane region" description="Helical" evidence="1">
    <location>
        <begin position="130"/>
        <end position="147"/>
    </location>
</feature>
<feature type="transmembrane region" description="Helical" evidence="1">
    <location>
        <begin position="43"/>
        <end position="66"/>
    </location>
</feature>
<evidence type="ECO:0000256" key="1">
    <source>
        <dbReference type="SAM" id="Phobius"/>
    </source>
</evidence>
<name>A0ABN6I3X6_9FLAO</name>
<dbReference type="EMBL" id="AP024749">
    <property type="protein sequence ID" value="BCY29153.1"/>
    <property type="molecule type" value="Genomic_DNA"/>
</dbReference>
<dbReference type="Proteomes" id="UP000825258">
    <property type="component" value="Chromosome"/>
</dbReference>